<dbReference type="GeneID" id="106729490"/>
<keyword evidence="7" id="KW-0653">Protein transport</keyword>
<dbReference type="Proteomes" id="UP000694856">
    <property type="component" value="Chromosome 22"/>
</dbReference>
<keyword evidence="6" id="KW-1000">Mitochondrion outer membrane</keyword>
<dbReference type="PANTHER" id="PTHR46722">
    <property type="entry name" value="MITOCHONDRIAL IMPORT RECEPTOR SUBUNIT TOM7 HOMOLOG"/>
    <property type="match status" value="1"/>
</dbReference>
<protein>
    <recommendedName>
        <fullName evidence="3">Mitochondrial import receptor subunit TOM7 homolog</fullName>
    </recommendedName>
    <alternativeName>
        <fullName evidence="11">Translocase of outer membrane 7 kDa subunit homolog</fullName>
    </alternativeName>
</protein>
<comment type="similarity">
    <text evidence="2">Belongs to the Tom7 family.</text>
</comment>
<evidence type="ECO:0000256" key="11">
    <source>
        <dbReference type="ARBA" id="ARBA00032786"/>
    </source>
</evidence>
<evidence type="ECO:0000256" key="3">
    <source>
        <dbReference type="ARBA" id="ARBA00014537"/>
    </source>
</evidence>
<evidence type="ECO:0000256" key="10">
    <source>
        <dbReference type="ARBA" id="ARBA00023136"/>
    </source>
</evidence>
<dbReference type="GO" id="GO:0030150">
    <property type="term" value="P:protein import into mitochondrial matrix"/>
    <property type="evidence" value="ECO:0007669"/>
    <property type="project" value="InterPro"/>
</dbReference>
<keyword evidence="8" id="KW-1133">Transmembrane helix</keyword>
<evidence type="ECO:0000256" key="5">
    <source>
        <dbReference type="ARBA" id="ARBA00022692"/>
    </source>
</evidence>
<keyword evidence="9" id="KW-0496">Mitochondrion</keyword>
<dbReference type="AlphaFoldDB" id="A0A8B7K9B4"/>
<keyword evidence="10" id="KW-0472">Membrane</keyword>
<reference evidence="13" key="1">
    <citation type="submission" date="2025-08" db="UniProtKB">
        <authorList>
            <consortium name="RefSeq"/>
        </authorList>
    </citation>
    <scope>IDENTIFICATION</scope>
    <source>
        <tissue evidence="13">Ear skin</tissue>
    </source>
</reference>
<evidence type="ECO:0000256" key="2">
    <source>
        <dbReference type="ARBA" id="ARBA00010917"/>
    </source>
</evidence>
<keyword evidence="13" id="KW-0675">Receptor</keyword>
<evidence type="ECO:0000256" key="8">
    <source>
        <dbReference type="ARBA" id="ARBA00022989"/>
    </source>
</evidence>
<evidence type="ECO:0000313" key="12">
    <source>
        <dbReference type="Proteomes" id="UP000694856"/>
    </source>
</evidence>
<dbReference type="KEGG" id="cfr:106729490"/>
<accession>A0A8B7K9B4</accession>
<dbReference type="RefSeq" id="XP_014414043.1">
    <property type="nucleotide sequence ID" value="XM_014558557.2"/>
</dbReference>
<keyword evidence="5" id="KW-0812">Transmembrane</keyword>
<evidence type="ECO:0000256" key="4">
    <source>
        <dbReference type="ARBA" id="ARBA00022448"/>
    </source>
</evidence>
<evidence type="ECO:0000256" key="1">
    <source>
        <dbReference type="ARBA" id="ARBA00004572"/>
    </source>
</evidence>
<evidence type="ECO:0000256" key="9">
    <source>
        <dbReference type="ARBA" id="ARBA00023128"/>
    </source>
</evidence>
<dbReference type="InterPro" id="IPR012621">
    <property type="entry name" value="Tom7"/>
</dbReference>
<gene>
    <name evidence="13" type="primary">LOC106729490</name>
</gene>
<dbReference type="PANTHER" id="PTHR46722:SF1">
    <property type="entry name" value="MITOCHONDRIAL IMPORT RECEPTOR SUBUNIT TOM7 HOMOLOG"/>
    <property type="match status" value="1"/>
</dbReference>
<name>A0A8B7K9B4_CAMFR</name>
<evidence type="ECO:0000256" key="6">
    <source>
        <dbReference type="ARBA" id="ARBA00022787"/>
    </source>
</evidence>
<comment type="subcellular location">
    <subcellularLocation>
        <location evidence="1">Mitochondrion outer membrane</location>
        <topology evidence="1">Single-pass membrane protein</topology>
    </subcellularLocation>
</comment>
<dbReference type="GO" id="GO:0005742">
    <property type="term" value="C:mitochondrial outer membrane translocase complex"/>
    <property type="evidence" value="ECO:0007669"/>
    <property type="project" value="InterPro"/>
</dbReference>
<proteinExistence type="inferred from homology"/>
<sequence length="52" mass="5722">MVKQGKAAKQGLPQLFKSHQFATHWGFTPLMMYLGFKRGAAGMAEPTIVSLL</sequence>
<organism evidence="12 13">
    <name type="scientific">Camelus ferus</name>
    <name type="common">Wild bactrian camel</name>
    <name type="synonym">Camelus bactrianus ferus</name>
    <dbReference type="NCBI Taxonomy" id="419612"/>
    <lineage>
        <taxon>Eukaryota</taxon>
        <taxon>Metazoa</taxon>
        <taxon>Chordata</taxon>
        <taxon>Craniata</taxon>
        <taxon>Vertebrata</taxon>
        <taxon>Euteleostomi</taxon>
        <taxon>Mammalia</taxon>
        <taxon>Eutheria</taxon>
        <taxon>Laurasiatheria</taxon>
        <taxon>Artiodactyla</taxon>
        <taxon>Tylopoda</taxon>
        <taxon>Camelidae</taxon>
        <taxon>Camelus</taxon>
    </lineage>
</organism>
<evidence type="ECO:0000256" key="7">
    <source>
        <dbReference type="ARBA" id="ARBA00022927"/>
    </source>
</evidence>
<evidence type="ECO:0000313" key="13">
    <source>
        <dbReference type="RefSeq" id="XP_014414043.1"/>
    </source>
</evidence>
<dbReference type="Pfam" id="PF08038">
    <property type="entry name" value="Tom7"/>
    <property type="match status" value="1"/>
</dbReference>
<keyword evidence="12" id="KW-1185">Reference proteome</keyword>
<keyword evidence="4" id="KW-0813">Transport</keyword>
<dbReference type="GO" id="GO:1903955">
    <property type="term" value="P:positive regulation of protein targeting to mitochondrion"/>
    <property type="evidence" value="ECO:0007669"/>
    <property type="project" value="TreeGrafter"/>
</dbReference>